<name>B6K2Q1_SCHJY</name>
<evidence type="ECO:0000256" key="10">
    <source>
        <dbReference type="ARBA" id="ARBA00029886"/>
    </source>
</evidence>
<evidence type="ECO:0000256" key="5">
    <source>
        <dbReference type="ARBA" id="ARBA00022598"/>
    </source>
</evidence>
<dbReference type="PROSITE" id="PS50862">
    <property type="entry name" value="AA_TRNA_LIGASE_II"/>
    <property type="match status" value="1"/>
</dbReference>
<keyword evidence="9" id="KW-0030">Aminoacyl-tRNA synthetase</keyword>
<evidence type="ECO:0000256" key="11">
    <source>
        <dbReference type="ARBA" id="ARBA00047844"/>
    </source>
</evidence>
<dbReference type="EC" id="6.1.1.22" evidence="3"/>
<comment type="similarity">
    <text evidence="2">Belongs to the class-II aminoacyl-tRNA synthetase family.</text>
</comment>
<organism evidence="13 15">
    <name type="scientific">Schizosaccharomyces japonicus (strain yFS275 / FY16936)</name>
    <name type="common">Fission yeast</name>
    <dbReference type="NCBI Taxonomy" id="402676"/>
    <lineage>
        <taxon>Eukaryota</taxon>
        <taxon>Fungi</taxon>
        <taxon>Dikarya</taxon>
        <taxon>Ascomycota</taxon>
        <taxon>Taphrinomycotina</taxon>
        <taxon>Schizosaccharomycetes</taxon>
        <taxon>Schizosaccharomycetales</taxon>
        <taxon>Schizosaccharomycetaceae</taxon>
        <taxon>Schizosaccharomyces</taxon>
    </lineage>
</organism>
<dbReference type="JaponicusDB" id="SJAG_02517">
    <property type="gene designation" value="nrs1"/>
</dbReference>
<evidence type="ECO:0000256" key="2">
    <source>
        <dbReference type="ARBA" id="ARBA00008226"/>
    </source>
</evidence>
<dbReference type="VEuPathDB" id="FungiDB:SJAG_02517"/>
<proteinExistence type="inferred from homology"/>
<keyword evidence="15" id="KW-1185">Reference proteome</keyword>
<dbReference type="PANTHER" id="PTHR22594:SF16">
    <property type="entry name" value="ASPARAGINE--TRNA LIGASE, CYTOPLASMIC"/>
    <property type="match status" value="1"/>
</dbReference>
<dbReference type="InterPro" id="IPR004522">
    <property type="entry name" value="Asn-tRNA-ligase"/>
</dbReference>
<evidence type="ECO:0000256" key="1">
    <source>
        <dbReference type="ARBA" id="ARBA00004496"/>
    </source>
</evidence>
<dbReference type="InterPro" id="IPR048952">
    <property type="entry name" value="AsnRS_N"/>
</dbReference>
<protein>
    <recommendedName>
        <fullName evidence="3">asparagine--tRNA ligase</fullName>
        <ecNumber evidence="3">6.1.1.22</ecNumber>
    </recommendedName>
    <alternativeName>
        <fullName evidence="10">Asparaginyl-tRNA synthetase</fullName>
    </alternativeName>
</protein>
<dbReference type="FunFam" id="3.30.930.10:FF:000040">
    <property type="entry name" value="Asparagine--tRNA ligase, cytoplasmic"/>
    <property type="match status" value="1"/>
</dbReference>
<dbReference type="GO" id="GO:0004816">
    <property type="term" value="F:asparagine-tRNA ligase activity"/>
    <property type="evidence" value="ECO:0000318"/>
    <property type="project" value="GO_Central"/>
</dbReference>
<keyword evidence="8" id="KW-0648">Protein biosynthesis</keyword>
<dbReference type="InterPro" id="IPR006195">
    <property type="entry name" value="aa-tRNA-synth_II"/>
</dbReference>
<keyword evidence="4" id="KW-0963">Cytoplasm</keyword>
<dbReference type="Proteomes" id="UP000001744">
    <property type="component" value="Unassembled WGS sequence"/>
</dbReference>
<evidence type="ECO:0000259" key="12">
    <source>
        <dbReference type="PROSITE" id="PS50862"/>
    </source>
</evidence>
<dbReference type="OMA" id="DCCLYPR"/>
<evidence type="ECO:0000256" key="9">
    <source>
        <dbReference type="ARBA" id="ARBA00023146"/>
    </source>
</evidence>
<dbReference type="eggNOG" id="KOG0555">
    <property type="taxonomic scope" value="Eukaryota"/>
</dbReference>
<dbReference type="GeneID" id="7051145"/>
<dbReference type="Pfam" id="PF01336">
    <property type="entry name" value="tRNA_anti-codon"/>
    <property type="match status" value="1"/>
</dbReference>
<dbReference type="PANTHER" id="PTHR22594">
    <property type="entry name" value="ASPARTYL/LYSYL-TRNA SYNTHETASE"/>
    <property type="match status" value="1"/>
</dbReference>
<dbReference type="GO" id="GO:0005524">
    <property type="term" value="F:ATP binding"/>
    <property type="evidence" value="ECO:0007669"/>
    <property type="project" value="UniProtKB-KW"/>
</dbReference>
<dbReference type="NCBIfam" id="TIGR00457">
    <property type="entry name" value="asnS"/>
    <property type="match status" value="1"/>
</dbReference>
<dbReference type="PRINTS" id="PR01042">
    <property type="entry name" value="TRNASYNTHASP"/>
</dbReference>
<dbReference type="InterPro" id="IPR002312">
    <property type="entry name" value="Asp/Asn-tRNA-synth_IIb"/>
</dbReference>
<dbReference type="Gene3D" id="2.40.50.140">
    <property type="entry name" value="Nucleic acid-binding proteins"/>
    <property type="match status" value="1"/>
</dbReference>
<evidence type="ECO:0000313" key="13">
    <source>
        <dbReference type="EMBL" id="EEB07432.1"/>
    </source>
</evidence>
<dbReference type="SUPFAM" id="SSF55681">
    <property type="entry name" value="Class II aaRS and biotin synthetases"/>
    <property type="match status" value="1"/>
</dbReference>
<dbReference type="InterPro" id="IPR004364">
    <property type="entry name" value="Aa-tRNA-synt_II"/>
</dbReference>
<dbReference type="InterPro" id="IPR045864">
    <property type="entry name" value="aa-tRNA-synth_II/BPL/LPL"/>
</dbReference>
<dbReference type="Pfam" id="PF20917">
    <property type="entry name" value="AsnRS_N"/>
    <property type="match status" value="1"/>
</dbReference>
<dbReference type="InterPro" id="IPR012340">
    <property type="entry name" value="NA-bd_OB-fold"/>
</dbReference>
<dbReference type="STRING" id="402676.B6K2Q1"/>
<reference evidence="13 15" key="1">
    <citation type="journal article" date="2011" name="Science">
        <title>Comparative functional genomics of the fission yeasts.</title>
        <authorList>
            <person name="Rhind N."/>
            <person name="Chen Z."/>
            <person name="Yassour M."/>
            <person name="Thompson D.A."/>
            <person name="Haas B.J."/>
            <person name="Habib N."/>
            <person name="Wapinski I."/>
            <person name="Roy S."/>
            <person name="Lin M.F."/>
            <person name="Heiman D.I."/>
            <person name="Young S.K."/>
            <person name="Furuya K."/>
            <person name="Guo Y."/>
            <person name="Pidoux A."/>
            <person name="Chen H.M."/>
            <person name="Robbertse B."/>
            <person name="Goldberg J.M."/>
            <person name="Aoki K."/>
            <person name="Bayne E.H."/>
            <person name="Berlin A.M."/>
            <person name="Desjardins C.A."/>
            <person name="Dobbs E."/>
            <person name="Dukaj L."/>
            <person name="Fan L."/>
            <person name="FitzGerald M.G."/>
            <person name="French C."/>
            <person name="Gujja S."/>
            <person name="Hansen K."/>
            <person name="Keifenheim D."/>
            <person name="Levin J.Z."/>
            <person name="Mosher R.A."/>
            <person name="Mueller C.A."/>
            <person name="Pfiffner J."/>
            <person name="Priest M."/>
            <person name="Russ C."/>
            <person name="Smialowska A."/>
            <person name="Swoboda P."/>
            <person name="Sykes S.M."/>
            <person name="Vaughn M."/>
            <person name="Vengrova S."/>
            <person name="Yoder R."/>
            <person name="Zeng Q."/>
            <person name="Allshire R."/>
            <person name="Baulcombe D."/>
            <person name="Birren B.W."/>
            <person name="Brown W."/>
            <person name="Ekwall K."/>
            <person name="Kellis M."/>
            <person name="Leatherwood J."/>
            <person name="Levin H."/>
            <person name="Margalit H."/>
            <person name="Martienssen R."/>
            <person name="Nieduszynski C.A."/>
            <person name="Spatafora J.W."/>
            <person name="Friedman N."/>
            <person name="Dalgaard J.Z."/>
            <person name="Baumann P."/>
            <person name="Niki H."/>
            <person name="Regev A."/>
            <person name="Nusbaum C."/>
        </authorList>
    </citation>
    <scope>NUCLEOTIDE SEQUENCE [LARGE SCALE GENOMIC DNA]</scope>
    <source>
        <strain evidence="15">yFS275 / FY16936</strain>
    </source>
</reference>
<dbReference type="Gene3D" id="3.30.1910.20">
    <property type="entry name" value="asparaginyl-tRNA synthetase, N-terminal domain"/>
    <property type="match status" value="1"/>
</dbReference>
<dbReference type="GO" id="GO:0006421">
    <property type="term" value="P:asparaginyl-tRNA aminoacylation"/>
    <property type="evidence" value="ECO:0000318"/>
    <property type="project" value="GO_Central"/>
</dbReference>
<dbReference type="RefSeq" id="XP_002173725.1">
    <property type="nucleotide sequence ID" value="XM_002173689.2"/>
</dbReference>
<gene>
    <name evidence="14" type="primary">nrs1</name>
    <name evidence="13" type="ORF">SJAG_02517</name>
</gene>
<dbReference type="Gene3D" id="3.30.930.10">
    <property type="entry name" value="Bira Bifunctional Protein, Domain 2"/>
    <property type="match status" value="1"/>
</dbReference>
<keyword evidence="6" id="KW-0547">Nucleotide-binding</keyword>
<evidence type="ECO:0000313" key="14">
    <source>
        <dbReference type="JaponicusDB" id="SJAG_02517"/>
    </source>
</evidence>
<evidence type="ECO:0000256" key="4">
    <source>
        <dbReference type="ARBA" id="ARBA00022490"/>
    </source>
</evidence>
<dbReference type="HOGENOM" id="CLU_004553_2_10_1"/>
<evidence type="ECO:0000256" key="7">
    <source>
        <dbReference type="ARBA" id="ARBA00022840"/>
    </source>
</evidence>
<dbReference type="GO" id="GO:0003676">
    <property type="term" value="F:nucleic acid binding"/>
    <property type="evidence" value="ECO:0007669"/>
    <property type="project" value="InterPro"/>
</dbReference>
<keyword evidence="7" id="KW-0067">ATP-binding</keyword>
<dbReference type="SUPFAM" id="SSF50249">
    <property type="entry name" value="Nucleic acid-binding proteins"/>
    <property type="match status" value="1"/>
</dbReference>
<sequence>MSDLAEKVAEKLQLEESSVTYYVDEVAGNNETGNGSESAPFKTALKAVETNKECKILIRKEAGKPFEPIGTNALKKARKGAEQAARKKAKADELKAAAAAKAASSKAADAARLEAAKNLVLKEPADAPAAVESKICALEPLREKRVKVYGWVHRLRNQKGIIFIVLRDGTGYLQAVLTGDVYEKANYEFLTAGPESAIELRGTLKPVPEGKSAPGGHELVVDYYTIVHAAPIGEEAFTNQLNAEADPSVLLDQRHLVIRGETASAVLKVRARALRAVRDTYEALHLTEVTPPCMVQTQVEGGSTLFKLDYYGQPAYLTQSSQLYLEASLPALGDVFCIQESFRAEKSLTRRHLSEYTHVEAELVFLDFETYLQHLEEFICQTVERLLADPVAAPLIKQLNPGFKMPERPFMRLKYADAIKYLNEHNILDGEGKQHKFGDDIAEAAERKMTDQINRPIFLTYFPTELKAFYMKRVPGHPEITESVDVLMPNVGEIVGGSMRIDDMDELLAGYKREGIDPSPYYWFTDQRKYGSAPHGGYGLGLERFLAWLLNRYTVRECCLFPRFTERCKP</sequence>
<dbReference type="OrthoDB" id="1931232at2759"/>
<comment type="catalytic activity">
    <reaction evidence="11">
        <text>tRNA(Asn) + L-asparagine + ATP = L-asparaginyl-tRNA(Asn) + AMP + diphosphate + H(+)</text>
        <dbReference type="Rhea" id="RHEA:11180"/>
        <dbReference type="Rhea" id="RHEA-COMP:9659"/>
        <dbReference type="Rhea" id="RHEA-COMP:9674"/>
        <dbReference type="ChEBI" id="CHEBI:15378"/>
        <dbReference type="ChEBI" id="CHEBI:30616"/>
        <dbReference type="ChEBI" id="CHEBI:33019"/>
        <dbReference type="ChEBI" id="CHEBI:58048"/>
        <dbReference type="ChEBI" id="CHEBI:78442"/>
        <dbReference type="ChEBI" id="CHEBI:78515"/>
        <dbReference type="ChEBI" id="CHEBI:456215"/>
        <dbReference type="EC" id="6.1.1.22"/>
    </reaction>
</comment>
<evidence type="ECO:0000256" key="3">
    <source>
        <dbReference type="ARBA" id="ARBA00012816"/>
    </source>
</evidence>
<feature type="domain" description="Aminoacyl-transfer RNA synthetases class-II family profile" evidence="12">
    <location>
        <begin position="267"/>
        <end position="562"/>
    </location>
</feature>
<accession>B6K2Q1</accession>
<evidence type="ECO:0000256" key="6">
    <source>
        <dbReference type="ARBA" id="ARBA00022741"/>
    </source>
</evidence>
<evidence type="ECO:0000313" key="15">
    <source>
        <dbReference type="Proteomes" id="UP000001744"/>
    </source>
</evidence>
<dbReference type="Pfam" id="PF00152">
    <property type="entry name" value="tRNA-synt_2"/>
    <property type="match status" value="1"/>
</dbReference>
<dbReference type="AlphaFoldDB" id="B6K2Q1"/>
<evidence type="ECO:0000256" key="8">
    <source>
        <dbReference type="ARBA" id="ARBA00022917"/>
    </source>
</evidence>
<dbReference type="CDD" id="cd04323">
    <property type="entry name" value="AsnRS_cyto_like_N"/>
    <property type="match status" value="1"/>
</dbReference>
<dbReference type="CDD" id="cd00776">
    <property type="entry name" value="AsxRS_core"/>
    <property type="match status" value="1"/>
</dbReference>
<dbReference type="InterPro" id="IPR004365">
    <property type="entry name" value="NA-bd_OB_tRNA"/>
</dbReference>
<dbReference type="GO" id="GO:0005737">
    <property type="term" value="C:cytoplasm"/>
    <property type="evidence" value="ECO:0000318"/>
    <property type="project" value="GO_Central"/>
</dbReference>
<dbReference type="EMBL" id="KE651166">
    <property type="protein sequence ID" value="EEB07432.1"/>
    <property type="molecule type" value="Genomic_DNA"/>
</dbReference>
<keyword evidence="5 13" id="KW-0436">Ligase</keyword>
<comment type="subcellular location">
    <subcellularLocation>
        <location evidence="1">Cytoplasm</location>
    </subcellularLocation>
</comment>